<sequence>MGEEKMEDAEFYELGADRDLGRKFKYKIYGLELSDPKWGEVADKIHEAEEEADWREAKPVTGKCKLVMEKLESLEEKDDPSGLIAEWVELLEPQCVDWIALLDQLREANTNAYLKVTPLALLL</sequence>
<dbReference type="PANTHER" id="PTHR46862">
    <property type="entry name" value="OS07G0661900 PROTEIN"/>
    <property type="match status" value="1"/>
</dbReference>
<dbReference type="AlphaFoldDB" id="A0A8X7V4X7"/>
<keyword evidence="2" id="KW-1185">Reference proteome</keyword>
<gene>
    <name evidence="1" type="ORF">Bca52824_036373</name>
</gene>
<name>A0A8X7V4X7_BRACI</name>
<dbReference type="Proteomes" id="UP000886595">
    <property type="component" value="Unassembled WGS sequence"/>
</dbReference>
<evidence type="ECO:0000313" key="1">
    <source>
        <dbReference type="EMBL" id="KAG2299901.1"/>
    </source>
</evidence>
<dbReference type="EMBL" id="JAAMPC010000008">
    <property type="protein sequence ID" value="KAG2299901.1"/>
    <property type="molecule type" value="Genomic_DNA"/>
</dbReference>
<dbReference type="PANTHER" id="PTHR46862:SF2">
    <property type="entry name" value="OS02G0611400 PROTEIN"/>
    <property type="match status" value="1"/>
</dbReference>
<reference evidence="1 2" key="1">
    <citation type="submission" date="2020-02" db="EMBL/GenBank/DDBJ databases">
        <authorList>
            <person name="Ma Q."/>
            <person name="Huang Y."/>
            <person name="Song X."/>
            <person name="Pei D."/>
        </authorList>
    </citation>
    <scope>NUCLEOTIDE SEQUENCE [LARGE SCALE GENOMIC DNA]</scope>
    <source>
        <strain evidence="1">Sxm20200214</strain>
        <tissue evidence="1">Leaf</tissue>
    </source>
</reference>
<protein>
    <submittedName>
        <fullName evidence="1">Uncharacterized protein</fullName>
    </submittedName>
</protein>
<accession>A0A8X7V4X7</accession>
<evidence type="ECO:0000313" key="2">
    <source>
        <dbReference type="Proteomes" id="UP000886595"/>
    </source>
</evidence>
<comment type="caution">
    <text evidence="1">The sequence shown here is derived from an EMBL/GenBank/DDBJ whole genome shotgun (WGS) entry which is preliminary data.</text>
</comment>
<organism evidence="1 2">
    <name type="scientific">Brassica carinata</name>
    <name type="common">Ethiopian mustard</name>
    <name type="synonym">Abyssinian cabbage</name>
    <dbReference type="NCBI Taxonomy" id="52824"/>
    <lineage>
        <taxon>Eukaryota</taxon>
        <taxon>Viridiplantae</taxon>
        <taxon>Streptophyta</taxon>
        <taxon>Embryophyta</taxon>
        <taxon>Tracheophyta</taxon>
        <taxon>Spermatophyta</taxon>
        <taxon>Magnoliopsida</taxon>
        <taxon>eudicotyledons</taxon>
        <taxon>Gunneridae</taxon>
        <taxon>Pentapetalae</taxon>
        <taxon>rosids</taxon>
        <taxon>malvids</taxon>
        <taxon>Brassicales</taxon>
        <taxon>Brassicaceae</taxon>
        <taxon>Brassiceae</taxon>
        <taxon>Brassica</taxon>
    </lineage>
</organism>
<proteinExistence type="predicted"/>
<dbReference type="OrthoDB" id="185373at2759"/>